<gene>
    <name evidence="1" type="ORF">V8G54_016906</name>
</gene>
<proteinExistence type="predicted"/>
<protein>
    <submittedName>
        <fullName evidence="1">Uncharacterized protein</fullName>
    </submittedName>
</protein>
<accession>A0AAQ3S1L7</accession>
<dbReference type="EMBL" id="CP144696">
    <property type="protein sequence ID" value="WVZ12376.1"/>
    <property type="molecule type" value="Genomic_DNA"/>
</dbReference>
<evidence type="ECO:0000313" key="2">
    <source>
        <dbReference type="Proteomes" id="UP001374535"/>
    </source>
</evidence>
<dbReference type="AlphaFoldDB" id="A0AAQ3S1L7"/>
<sequence length="107" mass="12550">MRISDILIDNEDTWPNPSEKSWPFLCASPPLQKNKRRRKEISTKFINFFYVIKGTINLKLPLPGSILSAFFFIHLSRLEDKSFFFLRKLTKKKGGKSRVTLQYPAEK</sequence>
<dbReference type="Proteomes" id="UP001374535">
    <property type="component" value="Chromosome 5"/>
</dbReference>
<evidence type="ECO:0000313" key="1">
    <source>
        <dbReference type="EMBL" id="WVZ12376.1"/>
    </source>
</evidence>
<organism evidence="1 2">
    <name type="scientific">Vigna mungo</name>
    <name type="common">Black gram</name>
    <name type="synonym">Phaseolus mungo</name>
    <dbReference type="NCBI Taxonomy" id="3915"/>
    <lineage>
        <taxon>Eukaryota</taxon>
        <taxon>Viridiplantae</taxon>
        <taxon>Streptophyta</taxon>
        <taxon>Embryophyta</taxon>
        <taxon>Tracheophyta</taxon>
        <taxon>Spermatophyta</taxon>
        <taxon>Magnoliopsida</taxon>
        <taxon>eudicotyledons</taxon>
        <taxon>Gunneridae</taxon>
        <taxon>Pentapetalae</taxon>
        <taxon>rosids</taxon>
        <taxon>fabids</taxon>
        <taxon>Fabales</taxon>
        <taxon>Fabaceae</taxon>
        <taxon>Papilionoideae</taxon>
        <taxon>50 kb inversion clade</taxon>
        <taxon>NPAAA clade</taxon>
        <taxon>indigoferoid/millettioid clade</taxon>
        <taxon>Phaseoleae</taxon>
        <taxon>Vigna</taxon>
    </lineage>
</organism>
<name>A0AAQ3S1L7_VIGMU</name>
<reference evidence="1 2" key="1">
    <citation type="journal article" date="2023" name="Life. Sci Alliance">
        <title>Evolutionary insights into 3D genome organization and epigenetic landscape of Vigna mungo.</title>
        <authorList>
            <person name="Junaid A."/>
            <person name="Singh B."/>
            <person name="Bhatia S."/>
        </authorList>
    </citation>
    <scope>NUCLEOTIDE SEQUENCE [LARGE SCALE GENOMIC DNA]</scope>
    <source>
        <strain evidence="1">Urdbean</strain>
    </source>
</reference>
<keyword evidence="2" id="KW-1185">Reference proteome</keyword>